<dbReference type="GO" id="GO:0016579">
    <property type="term" value="P:protein deubiquitination"/>
    <property type="evidence" value="ECO:0007669"/>
    <property type="project" value="InterPro"/>
</dbReference>
<dbReference type="InterPro" id="IPR038765">
    <property type="entry name" value="Papain-like_cys_pep_sf"/>
</dbReference>
<dbReference type="PANTHER" id="PTHR24006:SF827">
    <property type="entry name" value="UBIQUITIN CARBOXYL-TERMINAL HYDROLASE 34"/>
    <property type="match status" value="1"/>
</dbReference>
<dbReference type="Pfam" id="PF00443">
    <property type="entry name" value="UCH"/>
    <property type="match status" value="1"/>
</dbReference>
<dbReference type="KEGG" id="fcy:FRACYDRAFT_174500"/>
<dbReference type="PROSITE" id="PS50235">
    <property type="entry name" value="USP_3"/>
    <property type="match status" value="1"/>
</dbReference>
<dbReference type="OrthoDB" id="289038at2759"/>
<sequence length="1627" mass="182306">MGGWFGRYATRIFDKFCFKVRRDTCNLVLATPLLAEYALTWLKNAIDSIGVTSECTSEYFHLLLKLVTDHKNVSPAELSSLATAVCMKLAACPRPSSETLISLDFQTGVLCGCLSLLEALIVHVGGSILVEGTNILLKEFSIARWSEVTEFQAAPSPEDLVLTDLMGVVFDAFLSPGGATSIMAICCNDVSRTQGFNVVRSAARSCKDGNGYIALVHRINGLVSAASPFLKHRWGQSAGGNEGSTRNGRNTSKYSGLKNQGCTCYMNSVLQQLFMMPELRKSLCSAPLPASIRSSGGVVSARGAELVGKKVAMQWENGQSYFAIVEAFNSTSGMHTIKYSPIRIADGGSNHQQSVRNEDIDRLPPLLSEEFFLSEGRPGKESGVFEVLLSEGAKGQKQENIVSSQDKPSECIKETEDESSSRHLMEEVQRTFIHLEEGSRGRCFDPRALVEACACLKLEFDVWQQNDASEFSTKLLDRLETSLKRWAPDHFKYLDHTFGLKQTKQKICKECGLKSNREEKLLNVDCQIRGKSDIQEALATMCETEIMEGNNQVFCDNCRKNTDTVLRSAISELPNMLILSLKRFDLDYNTFETVKLNSRCAFGQTLNMKRYTLEGVEAIEQQADTEDNQEGDAIAMDVGNDESAMSHLPDEDYEYKLAGVLVHAGVAQGGHYYSFIKDRNPGSEEQWYRFDDEDVTPFDPASLALECFGGKVKKETKWPNGVTNSVETEQFANALMLFYEKVKITEQPPSQDKTEQEGDVQDSNLKEIQMTTGYDVFEPDVRRSNATHRWQSFLFDEHFQTFLGSLLHHCRLPNQDSNQSMDIAGNPESAETKKPPTWRKNLIEMLVTYMFDVLLYANTRANLTDWTNTLEEIMTDDQECAQALAFKIASKTSSVGGNWLRTYLLDCPIYPARFAFVRVLLATLRSCFSIPEEQKKLKAWIEAWRDQVLQIDAENNAIPCLLQGKFAEYENLLSSSASIIGINLSFLNVLIDALPRSWKQHQELFLFIRNLTFTDPKYGGNYFRHAMKLSLIPARMLGFVSRNGSPATLRTAFPGATVSIEAAETQAKSEQSQNLMGMNGNQVMNHNTPDLSFRGNSNSMDFTPLFESIGVLMGIPSIIPATFLVEKEDQSGHKGFVLSTKATVALTEIFEESCDVSVQGMGQREIEDYLHRCGNEQVPPQRIVDIISKYNPTSSGGNGGSKGRNYINLIGFLGYYRDTVREDLYAHGFRADLSRRPPELRMSVMDGREDAIKTCESIARDVAQLFDKVSSMGKLADDGLTAFEIFHHLQTNSSSEQLTEYILAAGLVRRRAHSEKLIHSTLRHIYQAQTGWHGQEVLNTATVVLNTLSSISDQYQPERIHYIMLCSDKLTEHNHPIGLLEAANIFRNMRPRSSGSYSHELFDPYDRYIQILKQMMQVTPVFEWMEDNRRYWQHIERDIFEQYGNNDGNSSSRGDFSGRRDNDDTGNAIHLDHNHQQSDSDGIPGINESEDDDDDDSRFDDNVNDNNVVDQYCDISKVIVSNAGNEEVNGNYMRDGICEGAHKFSKHGVFNGSDCTYSLFKCNVSNNTQHWYISVVPHGTLPGTSNDIDFYSASVTPECHIFPPSNGWNKAAEGMHPPPSIQVEKEI</sequence>
<reference evidence="3 4" key="1">
    <citation type="submission" date="2016-09" db="EMBL/GenBank/DDBJ databases">
        <title>Extensive genetic diversity and differential bi-allelic expression allows diatom success in the polar Southern Ocean.</title>
        <authorList>
            <consortium name="DOE Joint Genome Institute"/>
            <person name="Mock T."/>
            <person name="Otillar R.P."/>
            <person name="Strauss J."/>
            <person name="Dupont C."/>
            <person name="Frickenhaus S."/>
            <person name="Maumus F."/>
            <person name="Mcmullan M."/>
            <person name="Sanges R."/>
            <person name="Schmutz J."/>
            <person name="Toseland A."/>
            <person name="Valas R."/>
            <person name="Veluchamy A."/>
            <person name="Ward B.J."/>
            <person name="Allen A."/>
            <person name="Barry K."/>
            <person name="Falciatore A."/>
            <person name="Ferrante M."/>
            <person name="Fortunato A.E."/>
            <person name="Gloeckner G."/>
            <person name="Gruber A."/>
            <person name="Hipkin R."/>
            <person name="Janech M."/>
            <person name="Kroth P."/>
            <person name="Leese F."/>
            <person name="Lindquist E."/>
            <person name="Lyon B.R."/>
            <person name="Martin J."/>
            <person name="Mayer C."/>
            <person name="Parker M."/>
            <person name="Quesneville H."/>
            <person name="Raymond J."/>
            <person name="Uhlig C."/>
            <person name="Valentin K.U."/>
            <person name="Worden A.Z."/>
            <person name="Armbrust E.V."/>
            <person name="Bowler C."/>
            <person name="Green B."/>
            <person name="Moulton V."/>
            <person name="Van Oosterhout C."/>
            <person name="Grigoriev I."/>
        </authorList>
    </citation>
    <scope>NUCLEOTIDE SEQUENCE [LARGE SCALE GENOMIC DNA]</scope>
    <source>
        <strain evidence="3 4">CCMP1102</strain>
    </source>
</reference>
<feature type="region of interest" description="Disordered" evidence="1">
    <location>
        <begin position="398"/>
        <end position="420"/>
    </location>
</feature>
<evidence type="ECO:0000313" key="4">
    <source>
        <dbReference type="Proteomes" id="UP000095751"/>
    </source>
</evidence>
<dbReference type="SUPFAM" id="SSF54001">
    <property type="entry name" value="Cysteine proteinases"/>
    <property type="match status" value="1"/>
</dbReference>
<organism evidence="3 4">
    <name type="scientific">Fragilariopsis cylindrus CCMP1102</name>
    <dbReference type="NCBI Taxonomy" id="635003"/>
    <lineage>
        <taxon>Eukaryota</taxon>
        <taxon>Sar</taxon>
        <taxon>Stramenopiles</taxon>
        <taxon>Ochrophyta</taxon>
        <taxon>Bacillariophyta</taxon>
        <taxon>Bacillariophyceae</taxon>
        <taxon>Bacillariophycidae</taxon>
        <taxon>Bacillariales</taxon>
        <taxon>Bacillariaceae</taxon>
        <taxon>Fragilariopsis</taxon>
    </lineage>
</organism>
<feature type="domain" description="USP" evidence="2">
    <location>
        <begin position="255"/>
        <end position="742"/>
    </location>
</feature>
<dbReference type="InterPro" id="IPR018200">
    <property type="entry name" value="USP_CS"/>
</dbReference>
<accession>A0A1E7ENI9</accession>
<gene>
    <name evidence="3" type="ORF">FRACYDRAFT_174500</name>
</gene>
<dbReference type="PANTHER" id="PTHR24006">
    <property type="entry name" value="UBIQUITIN CARBOXYL-TERMINAL HYDROLASE"/>
    <property type="match status" value="1"/>
</dbReference>
<feature type="compositionally biased region" description="Low complexity" evidence="1">
    <location>
        <begin position="1444"/>
        <end position="1455"/>
    </location>
</feature>
<proteinExistence type="predicted"/>
<dbReference type="Proteomes" id="UP000095751">
    <property type="component" value="Unassembled WGS sequence"/>
</dbReference>
<dbReference type="Gene3D" id="3.90.70.10">
    <property type="entry name" value="Cysteine proteinases"/>
    <property type="match status" value="2"/>
</dbReference>
<dbReference type="InterPro" id="IPR050164">
    <property type="entry name" value="Peptidase_C19"/>
</dbReference>
<name>A0A1E7ENI9_9STRA</name>
<dbReference type="InParanoid" id="A0A1E7ENI9"/>
<dbReference type="PROSITE" id="PS00973">
    <property type="entry name" value="USP_2"/>
    <property type="match status" value="1"/>
</dbReference>
<dbReference type="GO" id="GO:0005634">
    <property type="term" value="C:nucleus"/>
    <property type="evidence" value="ECO:0007669"/>
    <property type="project" value="TreeGrafter"/>
</dbReference>
<evidence type="ECO:0000256" key="1">
    <source>
        <dbReference type="SAM" id="MobiDB-lite"/>
    </source>
</evidence>
<dbReference type="InterPro" id="IPR028889">
    <property type="entry name" value="USP"/>
</dbReference>
<dbReference type="InterPro" id="IPR001394">
    <property type="entry name" value="Peptidase_C19_UCH"/>
</dbReference>
<feature type="compositionally biased region" description="Basic and acidic residues" evidence="1">
    <location>
        <begin position="407"/>
        <end position="420"/>
    </location>
</feature>
<dbReference type="GO" id="GO:0004843">
    <property type="term" value="F:cysteine-type deubiquitinase activity"/>
    <property type="evidence" value="ECO:0007669"/>
    <property type="project" value="InterPro"/>
</dbReference>
<dbReference type="EMBL" id="KV784385">
    <property type="protein sequence ID" value="OEU07481.1"/>
    <property type="molecule type" value="Genomic_DNA"/>
</dbReference>
<feature type="region of interest" description="Disordered" evidence="1">
    <location>
        <begin position="1442"/>
        <end position="1505"/>
    </location>
</feature>
<evidence type="ECO:0000259" key="2">
    <source>
        <dbReference type="PROSITE" id="PS50235"/>
    </source>
</evidence>
<evidence type="ECO:0000313" key="3">
    <source>
        <dbReference type="EMBL" id="OEU07481.1"/>
    </source>
</evidence>
<keyword evidence="4" id="KW-1185">Reference proteome</keyword>
<protein>
    <submittedName>
        <fullName evidence="3">Cysteine proteinase</fullName>
    </submittedName>
</protein>
<feature type="compositionally biased region" description="Acidic residues" evidence="1">
    <location>
        <begin position="1488"/>
        <end position="1498"/>
    </location>
</feature>
<feature type="non-terminal residue" evidence="3">
    <location>
        <position position="1627"/>
    </location>
</feature>
<dbReference type="GO" id="GO:0005829">
    <property type="term" value="C:cytosol"/>
    <property type="evidence" value="ECO:0007669"/>
    <property type="project" value="TreeGrafter"/>
</dbReference>